<reference evidence="2" key="2">
    <citation type="submission" date="2013-03" db="EMBL/GenBank/DDBJ databases">
        <title>The Genome Sequence of Oribacterium sp. ACB1.</title>
        <authorList>
            <consortium name="The Broad Institute Genomics Platform"/>
            <consortium name="The Broad Institute Genome Sequencing Center for Infectious Disease"/>
            <person name="Earl A."/>
            <person name="Ward D."/>
            <person name="Feldgarden M."/>
            <person name="Gevers D."/>
            <person name="Sizova M."/>
            <person name="Hazen A."/>
            <person name="Epstein S."/>
            <person name="Walker B."/>
            <person name="Young S."/>
            <person name="Zeng Q."/>
            <person name="Gargeya S."/>
            <person name="Fitzgerald M."/>
            <person name="Haas B."/>
            <person name="Abouelleil A."/>
            <person name="Allen A.W."/>
            <person name="Alvarado L."/>
            <person name="Arachchi H.M."/>
            <person name="Berlin A.M."/>
            <person name="Chapman S.B."/>
            <person name="Gainer-Dewar J."/>
            <person name="Goldberg J."/>
            <person name="Griggs A."/>
            <person name="Gujja S."/>
            <person name="Hansen M."/>
            <person name="Howarth C."/>
            <person name="Imamovic A."/>
            <person name="Ireland A."/>
            <person name="Larimer J."/>
            <person name="McCowan C."/>
            <person name="Murphy C."/>
            <person name="Pearson M."/>
            <person name="Poon T.W."/>
            <person name="Priest M."/>
            <person name="Roberts A."/>
            <person name="Saif S."/>
            <person name="Shea T."/>
            <person name="Sisk P."/>
            <person name="Sykes S."/>
            <person name="Wortman J."/>
            <person name="Nusbaum C."/>
            <person name="Birren B."/>
        </authorList>
    </citation>
    <scope>NUCLEOTIDE SEQUENCE [LARGE SCALE GENOMIC DNA]</scope>
    <source>
        <strain evidence="2">ACB1</strain>
    </source>
</reference>
<feature type="transmembrane region" description="Helical" evidence="1">
    <location>
        <begin position="73"/>
        <end position="90"/>
    </location>
</feature>
<feature type="transmembrane region" description="Helical" evidence="1">
    <location>
        <begin position="146"/>
        <end position="163"/>
    </location>
</feature>
<name>G9WQ82_9FIRM</name>
<feature type="transmembrane region" description="Helical" evidence="1">
    <location>
        <begin position="386"/>
        <end position="405"/>
    </location>
</feature>
<feature type="transmembrane region" description="Helical" evidence="1">
    <location>
        <begin position="357"/>
        <end position="374"/>
    </location>
</feature>
<feature type="transmembrane region" description="Helical" evidence="1">
    <location>
        <begin position="110"/>
        <end position="126"/>
    </location>
</feature>
<sequence>MVMPLCILISILICIYTFVKCMSPAGIIVNHILLFSIGFWYYLIFPIIVGETIPEIGGVLWESLYKNISDSKLTFYVILLFGLYFVFMLSNMLPISSQSEKYYVFSKWTLYKWQIISFAYFLYMAYKAKSDLFKGYTENNGKTNYVGTMSALLLMIFSVYFIYSLKSKKKNFYKSFINPLFVVYLISSIVLLGFGGRLYIVTSFVSLIVFMSTFYKPLHYWKAAVITALGFLGIGIIGIWRIGMSFSILNGLQLISLESVFTSFSLVHFLDNYQIPIIKFPYPLLSSFINLIPTVVLPNKASMMIGLQDVGYEVFNPLGAVNAFMSFMCNFGYIGTCCFIAIMTVLLRYLKANKSDLSQIIYSCISANLAFTFFRDPFSASLIKNIFEFSFLVPLLLTIICSIQTNKGKLIRRKLTN</sequence>
<feature type="transmembrane region" description="Helical" evidence="1">
    <location>
        <begin position="282"/>
        <end position="301"/>
    </location>
</feature>
<dbReference type="EMBL" id="AFZC02000002">
    <property type="protein sequence ID" value="EHL09542.1"/>
    <property type="molecule type" value="Genomic_DNA"/>
</dbReference>
<feature type="transmembrane region" description="Helical" evidence="1">
    <location>
        <begin position="248"/>
        <end position="270"/>
    </location>
</feature>
<proteinExistence type="predicted"/>
<accession>G9WQ82</accession>
<gene>
    <name evidence="2" type="ORF">HMPREF9625_01515</name>
</gene>
<keyword evidence="1" id="KW-0472">Membrane</keyword>
<reference evidence="2" key="1">
    <citation type="submission" date="2011-08" db="EMBL/GenBank/DDBJ databases">
        <authorList>
            <consortium name="The Broad Institute Genome Sequencing Platform"/>
            <person name="Earl A."/>
            <person name="Ward D."/>
            <person name="Feldgarden M."/>
            <person name="Gevers D."/>
            <person name="Sizova M."/>
            <person name="Hazen A."/>
            <person name="Epstein S."/>
            <person name="Young S.K."/>
            <person name="Zeng Q."/>
            <person name="Gargeya S."/>
            <person name="Fitzgerald M."/>
            <person name="Haas B."/>
            <person name="Abouelleil A."/>
            <person name="Alvarado L."/>
            <person name="Arachchi H.M."/>
            <person name="Berlin A."/>
            <person name="Brown A."/>
            <person name="Chapman S.B."/>
            <person name="Chen Z."/>
            <person name="Dunbar C."/>
            <person name="Freedman E."/>
            <person name="Gearin G."/>
            <person name="Gellesch M."/>
            <person name="Goldberg J."/>
            <person name="Griggs A."/>
            <person name="Gujja S."/>
            <person name="Heiman D."/>
            <person name="Howarth C."/>
            <person name="Larson L."/>
            <person name="Lui A."/>
            <person name="MacDonald P.J.P."/>
            <person name="Montmayeur A."/>
            <person name="Murphy C."/>
            <person name="Neiman D."/>
            <person name="Pearson M."/>
            <person name="Priest M."/>
            <person name="Roberts A."/>
            <person name="Saif S."/>
            <person name="Shea T."/>
            <person name="Shenoy N."/>
            <person name="Sisk P."/>
            <person name="Stolte C."/>
            <person name="Sykes S."/>
            <person name="Wortman J."/>
            <person name="Nusbaum C."/>
            <person name="Birren B."/>
        </authorList>
    </citation>
    <scope>NUCLEOTIDE SEQUENCE</scope>
    <source>
        <strain evidence="2">ACB1</strain>
    </source>
</reference>
<comment type="caution">
    <text evidence="2">The sequence shown here is derived from an EMBL/GenBank/DDBJ whole genome shotgun (WGS) entry which is preliminary data.</text>
</comment>
<protein>
    <recommendedName>
        <fullName evidence="4">Oligosaccharide repeat unit polymerase</fullName>
    </recommendedName>
</protein>
<keyword evidence="1" id="KW-1133">Transmembrane helix</keyword>
<dbReference type="AlphaFoldDB" id="G9WQ82"/>
<feature type="transmembrane region" description="Helical" evidence="1">
    <location>
        <begin position="321"/>
        <end position="350"/>
    </location>
</feature>
<dbReference type="PATRIC" id="fig|796943.3.peg.1980"/>
<feature type="transmembrane region" description="Helical" evidence="1">
    <location>
        <begin position="183"/>
        <end position="211"/>
    </location>
</feature>
<organism evidence="2 3">
    <name type="scientific">Oribacterium parvum ACB1</name>
    <dbReference type="NCBI Taxonomy" id="796943"/>
    <lineage>
        <taxon>Bacteria</taxon>
        <taxon>Bacillati</taxon>
        <taxon>Bacillota</taxon>
        <taxon>Clostridia</taxon>
        <taxon>Lachnospirales</taxon>
        <taxon>Lachnospiraceae</taxon>
        <taxon>Oribacterium</taxon>
    </lineage>
</organism>
<dbReference type="HOGENOM" id="CLU_658619_0_0_9"/>
<dbReference type="Proteomes" id="UP000018461">
    <property type="component" value="Unassembled WGS sequence"/>
</dbReference>
<dbReference type="RefSeq" id="WP_009535361.1">
    <property type="nucleotide sequence ID" value="NZ_KE148312.1"/>
</dbReference>
<keyword evidence="3" id="KW-1185">Reference proteome</keyword>
<evidence type="ECO:0000313" key="2">
    <source>
        <dbReference type="EMBL" id="EHL09542.1"/>
    </source>
</evidence>
<evidence type="ECO:0008006" key="4">
    <source>
        <dbReference type="Google" id="ProtNLM"/>
    </source>
</evidence>
<keyword evidence="1" id="KW-0812">Transmembrane</keyword>
<evidence type="ECO:0000256" key="1">
    <source>
        <dbReference type="SAM" id="Phobius"/>
    </source>
</evidence>
<evidence type="ECO:0000313" key="3">
    <source>
        <dbReference type="Proteomes" id="UP000018461"/>
    </source>
</evidence>
<dbReference type="STRING" id="796943.HMPREF9625_01515"/>
<feature type="transmembrane region" description="Helical" evidence="1">
    <location>
        <begin position="223"/>
        <end position="242"/>
    </location>
</feature>
<feature type="transmembrane region" description="Helical" evidence="1">
    <location>
        <begin position="31"/>
        <end position="53"/>
    </location>
</feature>